<proteinExistence type="predicted"/>
<dbReference type="EMBL" id="JAMSKV010000009">
    <property type="protein sequence ID" value="MCQ8278968.1"/>
    <property type="molecule type" value="Genomic_DNA"/>
</dbReference>
<organism evidence="1 2">
    <name type="scientific">Endosaccharibacter trunci</name>
    <dbReference type="NCBI Taxonomy" id="2812733"/>
    <lineage>
        <taxon>Bacteria</taxon>
        <taxon>Pseudomonadati</taxon>
        <taxon>Pseudomonadota</taxon>
        <taxon>Alphaproteobacteria</taxon>
        <taxon>Acetobacterales</taxon>
        <taxon>Acetobacteraceae</taxon>
        <taxon>Endosaccharibacter</taxon>
    </lineage>
</organism>
<dbReference type="RefSeq" id="WP_422864448.1">
    <property type="nucleotide sequence ID" value="NZ_JAMSKV010000009.1"/>
</dbReference>
<protein>
    <submittedName>
        <fullName evidence="1">Uncharacterized protein</fullName>
    </submittedName>
</protein>
<evidence type="ECO:0000313" key="2">
    <source>
        <dbReference type="Proteomes" id="UP001524587"/>
    </source>
</evidence>
<keyword evidence="2" id="KW-1185">Reference proteome</keyword>
<dbReference type="Proteomes" id="UP001524587">
    <property type="component" value="Unassembled WGS sequence"/>
</dbReference>
<accession>A0ABT1W7V3</accession>
<sequence length="1042" mass="101308">MVSVPTQDLLSGFAAETSTSGTAVMPFAGATISSANGDDDLVTCYVLNDNLAAGSLDASALPAGSFIAPSGTLVEISGGVATVQAALRALQFDAAAIPAGQTLSAHLTIVMSNTAGGVTSDRSIVSTVVDNHGINVVLQNLGNGSTVSDTVATAFLPTLVVVSAASDAVGVTVSMSDRTLGAFTTGSVSGVTTTTNPDGSVTLSGSAAAVGAGLQSLRFSPAGGYLGTTGTETFTVSARDLVNGTTATGTATLAITGSHSAVSISGNPAELTLSGGSSSTPLQSFVLRNAVQTAITATATLTDPSQGHFDISALPAGSAAGVSSQLSADGSTVVLTGGVAAVQADLNALRFLVNNPASGSTNAQITLNVSTAANGSASATEGLTINSSGSAPVLSGSHNVSVNGGSGVLYPDLSLAGPTTPVTATVSLSDPSIGGFDRAGFAAAESGNAAVSYAFSSDGTSLQVQGNAADVTSALHLLRLTAANVKTGSVAQETATLQVSANAGTATFATAVAIMGATLVADAVTGIATTATAVEGKPFTPFGQAVISDPNIGDTVLATVTSSAAGLFVAGSLAAGTTLSSDGTSVTISGSATSVQAALAQLSVRMPDQGAGSQVSLSVALSNQAGNTTLSSASVTQTITVNAAGYGSDTSSDATAHVFYVGSDPNLTASIDLSDNHNSGIIVFGGNSALSLRGANSVIVLNGPHQNGALNLQSLGNDAVWVGTGAVDCTAGGHTRFILGDMANTSSTVTLHGGGSSDTSEFDVWGDASELQTIKTDGASASTIFGGGANLNYSGGNSTVVLNGAEQTGHVTIHSTGGNTVWAGVAGLDFFEGAGNDTVLLTGSAATTIHGASSPETGTTTVMSFGNRGTFTYQGSDKAANLSLSGGNNIVQGGAAQQTIAMSGSGSLTVSDNGASTGVQSIVMNQSASASLQFLGGGNPAKLVLGAGAATIHAGVDTNITGGSASAVIDLSDAVNAVLSFNGRSTGNLDITGYDPSRASVQLSGVVSSSVQGGSLIVGFADGAHATFHNVTDGNHSGISFT</sequence>
<reference evidence="1 2" key="1">
    <citation type="submission" date="2022-06" db="EMBL/GenBank/DDBJ databases">
        <title>Endosaccharibacter gen. nov., sp. nov., endophytic bacteria isolated from sugarcane.</title>
        <authorList>
            <person name="Pitiwittayakul N."/>
            <person name="Yukphan P."/>
            <person name="Charoenyingcharoen P."/>
            <person name="Tanasupawat S."/>
        </authorList>
    </citation>
    <scope>NUCLEOTIDE SEQUENCE [LARGE SCALE GENOMIC DNA]</scope>
    <source>
        <strain evidence="1 2">KSS8</strain>
    </source>
</reference>
<comment type="caution">
    <text evidence="1">The sequence shown here is derived from an EMBL/GenBank/DDBJ whole genome shotgun (WGS) entry which is preliminary data.</text>
</comment>
<evidence type="ECO:0000313" key="1">
    <source>
        <dbReference type="EMBL" id="MCQ8278968.1"/>
    </source>
</evidence>
<name>A0ABT1W7V3_9PROT</name>
<gene>
    <name evidence="1" type="ORF">NFI95_10970</name>
</gene>